<dbReference type="InterPro" id="IPR011013">
    <property type="entry name" value="Gal_mutarotase_sf_dom"/>
</dbReference>
<accession>A0A7X3IIE8</accession>
<dbReference type="GO" id="GO:0005576">
    <property type="term" value="C:extracellular region"/>
    <property type="evidence" value="ECO:0007669"/>
    <property type="project" value="InterPro"/>
</dbReference>
<proteinExistence type="inferred from homology"/>
<dbReference type="Pfam" id="PF02278">
    <property type="entry name" value="Lyase_8"/>
    <property type="match status" value="1"/>
</dbReference>
<name>A0A7X3IIE8_9BACL</name>
<dbReference type="Pfam" id="PF22637">
    <property type="entry name" value="CBM_4_9_1"/>
    <property type="match status" value="1"/>
</dbReference>
<dbReference type="Gene3D" id="1.50.10.100">
    <property type="entry name" value="Chondroitin AC/alginate lyase"/>
    <property type="match status" value="1"/>
</dbReference>
<comment type="similarity">
    <text evidence="1">Belongs to the polysaccharide lyase 8 family.</text>
</comment>
<evidence type="ECO:0000256" key="3">
    <source>
        <dbReference type="ARBA" id="ARBA00023239"/>
    </source>
</evidence>
<dbReference type="InterPro" id="IPR014718">
    <property type="entry name" value="GH-type_carb-bd"/>
</dbReference>
<sequence length="1046" mass="113450">MRRFSLIVVCCMVFSLLGYGDSGRIYASAEAAESASTNLVVNGGFESTKTSAGWANSFGPANWDIWVPKGTPILSSDAAVYYEGKRSVKIAASTQSRADVNQKVPVVAGKTYLFSLAVKTENLTTTTSYGGAYVRTSFLDPSGKNLGWGPSTPKLLGTNNWTRQQFQVTVPANTSQFFIEIFLEEGKGTAWYDQVGMEELDVGSIRLPALLTIEKDQTKAMEPVLTPPDTGDTTIDWSSSDPTVATVDAAGAVTGHSYGQTVIKAVLSSGVSAETLLTVDSASNMAEYNQMRAKWFNRLTGNEGYDANDPDMASAANSIVDKVTNPDHTGFWDTMLTSDNRTALWADQASACSPSTSYSRLKTMALAFASQGSALYQNPGLKADITAALDWLYLHKYNENTVYNTGCGWDFEIGIVQTLNDIVILMYDQLSATQIDDYMKPVDKFDGDPTVFNLAYPSEATGANRTDKAIGVAIRGIIGDNGAKLAQGRDALSKVFPYVTSGDGFYEDGSFIQHSNIAYTGSYGGVLLTGMANMLYLLGDSSWAVTDPNVSNVYHWITDSYEPLVYHGAMMDMTFGRAISRERSTPYRGPANLVLLISQTAPPEYKERLKAMVKDWYETDPTWSASQVTNTFDLTLVKALLNNSDIEPRGDLTQNFMFAAMDRGVHLRPDYALGLGMFSDRISAFEYGNGENKKGWYTGIGMLSLYNNDYSQFIDHYWPTVDMMRLPGTTTDGTTGTLKDWGSYLNSKNWVGGVSDGLYGAAGMNFSLTGVTGSNLEGKKSWFMFDHEIVALGAGITKKTAGSRSVETIIENRKLNSNGDNTLTIDGNVQPGQLGWSGQLDNVHWAHLQGNLPDSDIGYYFPQPASIKALREARTGSWKEINDGGSAGPVSRNYVSLAFEHGVQPENASYSYVLLPNKNAAETLDYSSNPQVEVLSNTADIQAVQQKTLGITAANFWNSGTVGVMSSQNPASVMVREDNGEISVSISDPTRKQSQLIVELHEAGLSLVSKDDTIQVLQAGDKATIQVNVGGSLGKTHVVTFRKSAP</sequence>
<evidence type="ECO:0000256" key="2">
    <source>
        <dbReference type="ARBA" id="ARBA00022729"/>
    </source>
</evidence>
<dbReference type="InterPro" id="IPR054563">
    <property type="entry name" value="HylB-like_N"/>
</dbReference>
<dbReference type="SUPFAM" id="SSF48230">
    <property type="entry name" value="Chondroitin AC/alginate lyase"/>
    <property type="match status" value="1"/>
</dbReference>
<feature type="active site" evidence="4">
    <location>
        <position position="514"/>
    </location>
</feature>
<reference evidence="6 7" key="1">
    <citation type="submission" date="2019-12" db="EMBL/GenBank/DDBJ databases">
        <title>Paenibacillus sp. nov., an endophytic bacterium isolated from the stem of Dendrobium.</title>
        <authorList>
            <person name="Zhao R."/>
        </authorList>
    </citation>
    <scope>NUCLEOTIDE SEQUENCE [LARGE SCALE GENOMIC DNA]</scope>
    <source>
        <strain evidence="6 7">HJL G12</strain>
    </source>
</reference>
<dbReference type="InterPro" id="IPR003159">
    <property type="entry name" value="Lyase_8_central_dom"/>
</dbReference>
<protein>
    <submittedName>
        <fullName evidence="6">Hyaluronate lyase</fullName>
    </submittedName>
</protein>
<keyword evidence="2" id="KW-0732">Signal</keyword>
<dbReference type="Gene3D" id="2.60.40.1080">
    <property type="match status" value="1"/>
</dbReference>
<dbReference type="PANTHER" id="PTHR38481:SF1">
    <property type="entry name" value="HYALURONATE LYASE"/>
    <property type="match status" value="1"/>
</dbReference>
<dbReference type="InterPro" id="IPR038970">
    <property type="entry name" value="Lyase_8"/>
</dbReference>
<dbReference type="InterPro" id="IPR008964">
    <property type="entry name" value="Invasin/intimin_cell_adhesion"/>
</dbReference>
<dbReference type="PANTHER" id="PTHR38481">
    <property type="entry name" value="HYALURONATE LYASE"/>
    <property type="match status" value="1"/>
</dbReference>
<dbReference type="Pfam" id="PF08124">
    <property type="entry name" value="Lyase_8_N"/>
    <property type="match status" value="1"/>
</dbReference>
<feature type="domain" description="BIG2" evidence="5">
    <location>
        <begin position="201"/>
        <end position="277"/>
    </location>
</feature>
<dbReference type="CDD" id="cd01083">
    <property type="entry name" value="GAG_Lyase"/>
    <property type="match status" value="1"/>
</dbReference>
<dbReference type="RefSeq" id="WP_160497399.1">
    <property type="nucleotide sequence ID" value="NZ_WUBI01000001.1"/>
</dbReference>
<evidence type="ECO:0000313" key="7">
    <source>
        <dbReference type="Proteomes" id="UP000460318"/>
    </source>
</evidence>
<dbReference type="GO" id="GO:0030246">
    <property type="term" value="F:carbohydrate binding"/>
    <property type="evidence" value="ECO:0007669"/>
    <property type="project" value="InterPro"/>
</dbReference>
<gene>
    <name evidence="6" type="ORF">GRF59_09840</name>
</gene>
<dbReference type="Pfam" id="PF02884">
    <property type="entry name" value="Lyase_8_C"/>
    <property type="match status" value="1"/>
</dbReference>
<dbReference type="InterPro" id="IPR003343">
    <property type="entry name" value="Big_2"/>
</dbReference>
<keyword evidence="3 6" id="KW-0456">Lyase</keyword>
<dbReference type="InterPro" id="IPR008929">
    <property type="entry name" value="Chondroitin_lyas"/>
</dbReference>
<dbReference type="SUPFAM" id="SSF49373">
    <property type="entry name" value="Invasin/intimin cell-adhesion fragments"/>
    <property type="match status" value="1"/>
</dbReference>
<evidence type="ECO:0000313" key="6">
    <source>
        <dbReference type="EMBL" id="MWV43936.1"/>
    </source>
</evidence>
<evidence type="ECO:0000256" key="4">
    <source>
        <dbReference type="PIRSR" id="PIRSR638970-1"/>
    </source>
</evidence>
<dbReference type="SMART" id="SM00635">
    <property type="entry name" value="BID_2"/>
    <property type="match status" value="1"/>
</dbReference>
<dbReference type="SUPFAM" id="SSF49785">
    <property type="entry name" value="Galactose-binding domain-like"/>
    <property type="match status" value="1"/>
</dbReference>
<dbReference type="InterPro" id="IPR012970">
    <property type="entry name" value="Lyase_8_alpha_N"/>
</dbReference>
<feature type="active site" evidence="4">
    <location>
        <position position="523"/>
    </location>
</feature>
<dbReference type="AlphaFoldDB" id="A0A7X3IIE8"/>
<feature type="active site" evidence="4">
    <location>
        <position position="577"/>
    </location>
</feature>
<evidence type="ECO:0000259" key="5">
    <source>
        <dbReference type="SMART" id="SM00635"/>
    </source>
</evidence>
<dbReference type="InterPro" id="IPR008979">
    <property type="entry name" value="Galactose-bd-like_sf"/>
</dbReference>
<evidence type="ECO:0000256" key="1">
    <source>
        <dbReference type="ARBA" id="ARBA00006699"/>
    </source>
</evidence>
<dbReference type="SUPFAM" id="SSF74650">
    <property type="entry name" value="Galactose mutarotase-like"/>
    <property type="match status" value="1"/>
</dbReference>
<dbReference type="Proteomes" id="UP000460318">
    <property type="component" value="Unassembled WGS sequence"/>
</dbReference>
<dbReference type="Gene3D" id="2.70.98.10">
    <property type="match status" value="1"/>
</dbReference>
<keyword evidence="7" id="KW-1185">Reference proteome</keyword>
<dbReference type="GO" id="GO:0005975">
    <property type="term" value="P:carbohydrate metabolic process"/>
    <property type="evidence" value="ECO:0007669"/>
    <property type="project" value="InterPro"/>
</dbReference>
<dbReference type="Pfam" id="PF02368">
    <property type="entry name" value="Big_2"/>
    <property type="match status" value="1"/>
</dbReference>
<dbReference type="Gene3D" id="2.60.120.260">
    <property type="entry name" value="Galactose-binding domain-like"/>
    <property type="match status" value="1"/>
</dbReference>
<dbReference type="SUPFAM" id="SSF49863">
    <property type="entry name" value="Hyaluronate lyase-like, C-terminal domain"/>
    <property type="match status" value="1"/>
</dbReference>
<dbReference type="Gene3D" id="2.60.220.10">
    <property type="entry name" value="Polysaccharide lyase family 8-like, C-terminal"/>
    <property type="match status" value="1"/>
</dbReference>
<dbReference type="GO" id="GO:0016837">
    <property type="term" value="F:carbon-oxygen lyase activity, acting on polysaccharides"/>
    <property type="evidence" value="ECO:0007669"/>
    <property type="project" value="UniProtKB-ARBA"/>
</dbReference>
<organism evidence="6 7">
    <name type="scientific">Paenibacillus dendrobii</name>
    <dbReference type="NCBI Taxonomy" id="2691084"/>
    <lineage>
        <taxon>Bacteria</taxon>
        <taxon>Bacillati</taxon>
        <taxon>Bacillota</taxon>
        <taxon>Bacilli</taxon>
        <taxon>Bacillales</taxon>
        <taxon>Paenibacillaceae</taxon>
        <taxon>Paenibacillus</taxon>
    </lineage>
</organism>
<comment type="caution">
    <text evidence="6">The sequence shown here is derived from an EMBL/GenBank/DDBJ whole genome shotgun (WGS) entry which is preliminary data.</text>
</comment>
<dbReference type="InterPro" id="IPR011071">
    <property type="entry name" value="Lyase_8-like_C"/>
</dbReference>
<dbReference type="EMBL" id="WUBI01000001">
    <property type="protein sequence ID" value="MWV43936.1"/>
    <property type="molecule type" value="Genomic_DNA"/>
</dbReference>
<dbReference type="InterPro" id="IPR004103">
    <property type="entry name" value="Lyase_8_C"/>
</dbReference>